<dbReference type="PANTHER" id="PTHR22911">
    <property type="entry name" value="ACYL-MALONYL CONDENSING ENZYME-RELATED"/>
    <property type="match status" value="1"/>
</dbReference>
<dbReference type="InterPro" id="IPR037185">
    <property type="entry name" value="EmrE-like"/>
</dbReference>
<dbReference type="EMBL" id="BMFH01000001">
    <property type="protein sequence ID" value="GGD43020.1"/>
    <property type="molecule type" value="Genomic_DNA"/>
</dbReference>
<evidence type="ECO:0000256" key="1">
    <source>
        <dbReference type="SAM" id="Phobius"/>
    </source>
</evidence>
<evidence type="ECO:0000259" key="2">
    <source>
        <dbReference type="Pfam" id="PF00892"/>
    </source>
</evidence>
<feature type="domain" description="EamA" evidence="2">
    <location>
        <begin position="146"/>
        <end position="281"/>
    </location>
</feature>
<feature type="transmembrane region" description="Helical" evidence="1">
    <location>
        <begin position="66"/>
        <end position="87"/>
    </location>
</feature>
<evidence type="ECO:0000313" key="3">
    <source>
        <dbReference type="EMBL" id="GGD43020.1"/>
    </source>
</evidence>
<reference evidence="4" key="1">
    <citation type="journal article" date="2019" name="Int. J. Syst. Evol. Microbiol.">
        <title>The Global Catalogue of Microorganisms (GCM) 10K type strain sequencing project: providing services to taxonomists for standard genome sequencing and annotation.</title>
        <authorList>
            <consortium name="The Broad Institute Genomics Platform"/>
            <consortium name="The Broad Institute Genome Sequencing Center for Infectious Disease"/>
            <person name="Wu L."/>
            <person name="Ma J."/>
        </authorList>
    </citation>
    <scope>NUCLEOTIDE SEQUENCE [LARGE SCALE GENOMIC DNA]</scope>
    <source>
        <strain evidence="4">CGMCC 1.12606</strain>
    </source>
</reference>
<feature type="transmembrane region" description="Helical" evidence="1">
    <location>
        <begin position="265"/>
        <end position="286"/>
    </location>
</feature>
<name>A0ABQ1QSS3_9FLAO</name>
<dbReference type="SUPFAM" id="SSF103481">
    <property type="entry name" value="Multidrug resistance efflux transporter EmrE"/>
    <property type="match status" value="2"/>
</dbReference>
<gene>
    <name evidence="3" type="ORF">GCM10011361_07460</name>
</gene>
<feature type="transmembrane region" description="Helical" evidence="1">
    <location>
        <begin position="175"/>
        <end position="198"/>
    </location>
</feature>
<accession>A0ABQ1QSS3</accession>
<feature type="transmembrane region" description="Helical" evidence="1">
    <location>
        <begin position="9"/>
        <end position="31"/>
    </location>
</feature>
<feature type="transmembrane region" description="Helical" evidence="1">
    <location>
        <begin position="119"/>
        <end position="137"/>
    </location>
</feature>
<keyword evidence="1" id="KW-0812">Transmembrane</keyword>
<keyword evidence="1" id="KW-1133">Transmembrane helix</keyword>
<feature type="transmembrane region" description="Helical" evidence="1">
    <location>
        <begin position="93"/>
        <end position="112"/>
    </location>
</feature>
<dbReference type="PANTHER" id="PTHR22911:SF79">
    <property type="entry name" value="MOBA-LIKE NTP TRANSFERASE DOMAIN-CONTAINING PROTEIN"/>
    <property type="match status" value="1"/>
</dbReference>
<feature type="transmembrane region" description="Helical" evidence="1">
    <location>
        <begin position="37"/>
        <end position="54"/>
    </location>
</feature>
<feature type="transmembrane region" description="Helical" evidence="1">
    <location>
        <begin position="210"/>
        <end position="231"/>
    </location>
</feature>
<keyword evidence="4" id="KW-1185">Reference proteome</keyword>
<proteinExistence type="predicted"/>
<dbReference type="RefSeq" id="WP_188369357.1">
    <property type="nucleotide sequence ID" value="NZ_BMFH01000001.1"/>
</dbReference>
<dbReference type="InterPro" id="IPR000620">
    <property type="entry name" value="EamA_dom"/>
</dbReference>
<comment type="caution">
    <text evidence="3">The sequence shown here is derived from an EMBL/GenBank/DDBJ whole genome shotgun (WGS) entry which is preliminary data.</text>
</comment>
<keyword evidence="1" id="KW-0472">Membrane</keyword>
<sequence>MQSDKLRNYFLLHLIVFIWGFTAVLGKLISIDALPLVWYRMALAALCILMYMFIRRIPLSVNGKTLGILFMAGVVIALHWITFFGAIKVANVSVALATMATGAFFGSLLEPIWYGRKVIAYEVVFGLVVILGLYFIFNVGTEYTEGILLALASAFLGAVFTLINGRLIKHHKPSLIGFYELLSGALFITVYLGLSSGYTAEFFDLNTSDWLYIFILASICTAFAFIASVKVMRHVSPYTVLLTVNLEPVYGILLAFAIFGDSERMNSQFYIGGLIILLTVVANGILKNRKSAKRMG</sequence>
<organism evidence="3 4">
    <name type="scientific">Muriicola marianensis</name>
    <dbReference type="NCBI Taxonomy" id="1324801"/>
    <lineage>
        <taxon>Bacteria</taxon>
        <taxon>Pseudomonadati</taxon>
        <taxon>Bacteroidota</taxon>
        <taxon>Flavobacteriia</taxon>
        <taxon>Flavobacteriales</taxon>
        <taxon>Flavobacteriaceae</taxon>
        <taxon>Muriicola</taxon>
    </lineage>
</organism>
<feature type="transmembrane region" description="Helical" evidence="1">
    <location>
        <begin position="238"/>
        <end position="259"/>
    </location>
</feature>
<feature type="domain" description="EamA" evidence="2">
    <location>
        <begin position="9"/>
        <end position="137"/>
    </location>
</feature>
<evidence type="ECO:0000313" key="4">
    <source>
        <dbReference type="Proteomes" id="UP000625780"/>
    </source>
</evidence>
<protein>
    <submittedName>
        <fullName evidence="3">Permease</fullName>
    </submittedName>
</protein>
<dbReference type="Proteomes" id="UP000625780">
    <property type="component" value="Unassembled WGS sequence"/>
</dbReference>
<dbReference type="Pfam" id="PF00892">
    <property type="entry name" value="EamA"/>
    <property type="match status" value="2"/>
</dbReference>
<feature type="transmembrane region" description="Helical" evidence="1">
    <location>
        <begin position="143"/>
        <end position="163"/>
    </location>
</feature>